<protein>
    <submittedName>
        <fullName evidence="2">Uncharacterized protein</fullName>
    </submittedName>
</protein>
<dbReference type="AlphaFoldDB" id="A0A6G1GKI3"/>
<proteinExistence type="predicted"/>
<feature type="compositionally biased region" description="Basic residues" evidence="1">
    <location>
        <begin position="174"/>
        <end position="183"/>
    </location>
</feature>
<feature type="region of interest" description="Disordered" evidence="1">
    <location>
        <begin position="174"/>
        <end position="225"/>
    </location>
</feature>
<accession>A0A6G1GKI3</accession>
<evidence type="ECO:0000256" key="1">
    <source>
        <dbReference type="SAM" id="MobiDB-lite"/>
    </source>
</evidence>
<reference evidence="2" key="1">
    <citation type="journal article" date="2020" name="Stud. Mycol.">
        <title>101 Dothideomycetes genomes: a test case for predicting lifestyles and emergence of pathogens.</title>
        <authorList>
            <person name="Haridas S."/>
            <person name="Albert R."/>
            <person name="Binder M."/>
            <person name="Bloem J."/>
            <person name="Labutti K."/>
            <person name="Salamov A."/>
            <person name="Andreopoulos B."/>
            <person name="Baker S."/>
            <person name="Barry K."/>
            <person name="Bills G."/>
            <person name="Bluhm B."/>
            <person name="Cannon C."/>
            <person name="Castanera R."/>
            <person name="Culley D."/>
            <person name="Daum C."/>
            <person name="Ezra D."/>
            <person name="Gonzalez J."/>
            <person name="Henrissat B."/>
            <person name="Kuo A."/>
            <person name="Liang C."/>
            <person name="Lipzen A."/>
            <person name="Lutzoni F."/>
            <person name="Magnuson J."/>
            <person name="Mondo S."/>
            <person name="Nolan M."/>
            <person name="Ohm R."/>
            <person name="Pangilinan J."/>
            <person name="Park H.-J."/>
            <person name="Ramirez L."/>
            <person name="Alfaro M."/>
            <person name="Sun H."/>
            <person name="Tritt A."/>
            <person name="Yoshinaga Y."/>
            <person name="Zwiers L.-H."/>
            <person name="Turgeon B."/>
            <person name="Goodwin S."/>
            <person name="Spatafora J."/>
            <person name="Crous P."/>
            <person name="Grigoriev I."/>
        </authorList>
    </citation>
    <scope>NUCLEOTIDE SEQUENCE</scope>
    <source>
        <strain evidence="2">CBS 113979</strain>
    </source>
</reference>
<name>A0A6G1GKI3_9PEZI</name>
<gene>
    <name evidence="2" type="ORF">K402DRAFT_240085</name>
</gene>
<dbReference type="EMBL" id="ML977203">
    <property type="protein sequence ID" value="KAF1981267.1"/>
    <property type="molecule type" value="Genomic_DNA"/>
</dbReference>
<organism evidence="2 3">
    <name type="scientific">Aulographum hederae CBS 113979</name>
    <dbReference type="NCBI Taxonomy" id="1176131"/>
    <lineage>
        <taxon>Eukaryota</taxon>
        <taxon>Fungi</taxon>
        <taxon>Dikarya</taxon>
        <taxon>Ascomycota</taxon>
        <taxon>Pezizomycotina</taxon>
        <taxon>Dothideomycetes</taxon>
        <taxon>Pleosporomycetidae</taxon>
        <taxon>Aulographales</taxon>
        <taxon>Aulographaceae</taxon>
    </lineage>
</organism>
<keyword evidence="3" id="KW-1185">Reference proteome</keyword>
<dbReference type="Proteomes" id="UP000800041">
    <property type="component" value="Unassembled WGS sequence"/>
</dbReference>
<sequence length="225" mass="25248">MRSSSRQSLYFHRPPSEQEPAIVKRSWFEKCHARYFRMRALGLVSRSFRKEMKPRNLASVSTVDEGDAGYPENKPLAPTPLELKSRLAHYKHSSLPTLQAMLAHPRNDFEQASPGNYTPSPPTYEGRIRPIIARAQTSPTMRPSMQQRRSTSGISVKFASSCFTNAAGVHGWKGHAKRPRRKTVVAEEEEEGVEEDAEGVEEEQMGVKEGMAFVDASENVLDTTS</sequence>
<evidence type="ECO:0000313" key="2">
    <source>
        <dbReference type="EMBL" id="KAF1981267.1"/>
    </source>
</evidence>
<feature type="compositionally biased region" description="Acidic residues" evidence="1">
    <location>
        <begin position="186"/>
        <end position="204"/>
    </location>
</feature>
<evidence type="ECO:0000313" key="3">
    <source>
        <dbReference type="Proteomes" id="UP000800041"/>
    </source>
</evidence>